<organism evidence="6 7">
    <name type="scientific">Cirrhinus molitorella</name>
    <name type="common">mud carp</name>
    <dbReference type="NCBI Taxonomy" id="172907"/>
    <lineage>
        <taxon>Eukaryota</taxon>
        <taxon>Metazoa</taxon>
        <taxon>Chordata</taxon>
        <taxon>Craniata</taxon>
        <taxon>Vertebrata</taxon>
        <taxon>Euteleostomi</taxon>
        <taxon>Actinopterygii</taxon>
        <taxon>Neopterygii</taxon>
        <taxon>Teleostei</taxon>
        <taxon>Ostariophysi</taxon>
        <taxon>Cypriniformes</taxon>
        <taxon>Cyprinidae</taxon>
        <taxon>Labeoninae</taxon>
        <taxon>Labeonini</taxon>
        <taxon>Cirrhinus</taxon>
    </lineage>
</organism>
<evidence type="ECO:0000256" key="1">
    <source>
        <dbReference type="ARBA" id="ARBA00004370"/>
    </source>
</evidence>
<dbReference type="InterPro" id="IPR036179">
    <property type="entry name" value="Ig-like_dom_sf"/>
</dbReference>
<dbReference type="PROSITE" id="PS51257">
    <property type="entry name" value="PROKAR_LIPOPROTEIN"/>
    <property type="match status" value="1"/>
</dbReference>
<dbReference type="Pfam" id="PF07686">
    <property type="entry name" value="V-set"/>
    <property type="match status" value="2"/>
</dbReference>
<keyword evidence="2" id="KW-0812">Transmembrane</keyword>
<dbReference type="Gene3D" id="2.60.40.10">
    <property type="entry name" value="Immunoglobulins"/>
    <property type="match status" value="2"/>
</dbReference>
<proteinExistence type="predicted"/>
<dbReference type="PANTHER" id="PTHR11860:SF87">
    <property type="entry name" value="CMRF35-LIKE MOLECULE 8"/>
    <property type="match status" value="1"/>
</dbReference>
<comment type="caution">
    <text evidence="6">The sequence shown here is derived from an EMBL/GenBank/DDBJ whole genome shotgun (WGS) entry which is preliminary data.</text>
</comment>
<comment type="subcellular location">
    <subcellularLocation>
        <location evidence="1">Membrane</location>
    </subcellularLocation>
</comment>
<gene>
    <name evidence="6" type="ORF">QQF64_000222</name>
</gene>
<dbReference type="SUPFAM" id="SSF48726">
    <property type="entry name" value="Immunoglobulin"/>
    <property type="match status" value="2"/>
</dbReference>
<evidence type="ECO:0000313" key="7">
    <source>
        <dbReference type="Proteomes" id="UP001558613"/>
    </source>
</evidence>
<evidence type="ECO:0000256" key="2">
    <source>
        <dbReference type="ARBA" id="ARBA00022692"/>
    </source>
</evidence>
<feature type="domain" description="Immunoglobulin" evidence="5">
    <location>
        <begin position="127"/>
        <end position="227"/>
    </location>
</feature>
<feature type="signal peptide" evidence="4">
    <location>
        <begin position="1"/>
        <end position="18"/>
    </location>
</feature>
<evidence type="ECO:0000313" key="6">
    <source>
        <dbReference type="EMBL" id="KAL1281419.1"/>
    </source>
</evidence>
<accession>A0ABR3NWW2</accession>
<evidence type="ECO:0000256" key="3">
    <source>
        <dbReference type="ARBA" id="ARBA00023136"/>
    </source>
</evidence>
<feature type="domain" description="Immunoglobulin" evidence="5">
    <location>
        <begin position="21"/>
        <end position="119"/>
    </location>
</feature>
<dbReference type="EMBL" id="JAYMGO010000001">
    <property type="protein sequence ID" value="KAL1281419.1"/>
    <property type="molecule type" value="Genomic_DNA"/>
</dbReference>
<dbReference type="PANTHER" id="PTHR11860">
    <property type="entry name" value="POLYMERIC-IMMUNOGLOBULIN RECEPTOR"/>
    <property type="match status" value="1"/>
</dbReference>
<reference evidence="6 7" key="1">
    <citation type="submission" date="2023-09" db="EMBL/GenBank/DDBJ databases">
        <authorList>
            <person name="Wang M."/>
        </authorList>
    </citation>
    <scope>NUCLEOTIDE SEQUENCE [LARGE SCALE GENOMIC DNA]</scope>
    <source>
        <strain evidence="6">GT-2023</strain>
        <tissue evidence="6">Liver</tissue>
    </source>
</reference>
<dbReference type="Proteomes" id="UP001558613">
    <property type="component" value="Unassembled WGS sequence"/>
</dbReference>
<keyword evidence="4" id="KW-0732">Signal</keyword>
<evidence type="ECO:0000256" key="4">
    <source>
        <dbReference type="SAM" id="SignalP"/>
    </source>
</evidence>
<evidence type="ECO:0000259" key="5">
    <source>
        <dbReference type="SMART" id="SM00409"/>
    </source>
</evidence>
<keyword evidence="3" id="KW-0472">Membrane</keyword>
<name>A0ABR3NWW2_9TELE</name>
<dbReference type="InterPro" id="IPR003599">
    <property type="entry name" value="Ig_sub"/>
</dbReference>
<sequence>MMMKTLLFFMICLNKGHMGDVAAVAGITGGSVISCVYDPENVKIRDGAKSFCKMLGSECKTVTEVKNDLWIPEERFSMTDDKTLSQINVLIRNLTVNDSGTYRCKVDSKWFQEVKINVEQESCCGTSEEQTAYTLGTAVIHCKYPEKYKNNLKHLMKVQNGSLVSIIQIYGGSTTIERFSLSDNEQEHVLTATIANVSEHDDGVYFCGIYEKLIYASLFTEIRLHVSVSGHSFCLSL</sequence>
<keyword evidence="7" id="KW-1185">Reference proteome</keyword>
<protein>
    <recommendedName>
        <fullName evidence="5">Immunoglobulin domain-containing protein</fullName>
    </recommendedName>
</protein>
<dbReference type="InterPro" id="IPR013783">
    <property type="entry name" value="Ig-like_fold"/>
</dbReference>
<dbReference type="InterPro" id="IPR050671">
    <property type="entry name" value="CD300_family_receptors"/>
</dbReference>
<dbReference type="SMART" id="SM00409">
    <property type="entry name" value="IG"/>
    <property type="match status" value="2"/>
</dbReference>
<feature type="chain" id="PRO_5045557350" description="Immunoglobulin domain-containing protein" evidence="4">
    <location>
        <begin position="19"/>
        <end position="237"/>
    </location>
</feature>
<dbReference type="InterPro" id="IPR013106">
    <property type="entry name" value="Ig_V-set"/>
</dbReference>